<evidence type="ECO:0000313" key="2">
    <source>
        <dbReference type="Proteomes" id="UP000694427"/>
    </source>
</evidence>
<name>A0A8C2A3N0_CYPCA</name>
<reference evidence="1" key="1">
    <citation type="submission" date="2025-05" db="UniProtKB">
        <authorList>
            <consortium name="Ensembl"/>
        </authorList>
    </citation>
    <scope>IDENTIFICATION</scope>
</reference>
<dbReference type="AlphaFoldDB" id="A0A8C2A3N0"/>
<dbReference type="Proteomes" id="UP000694700">
    <property type="component" value="Unplaced"/>
</dbReference>
<dbReference type="Proteomes" id="UP000694427">
    <property type="component" value="Unplaced"/>
</dbReference>
<keyword evidence="2" id="KW-1185">Reference proteome</keyword>
<dbReference type="Ensembl" id="ENSCCRT00010008589.1">
    <property type="protein sequence ID" value="ENSCCRP00010007903.1"/>
    <property type="gene ID" value="ENSCCRG00010003368.1"/>
</dbReference>
<dbReference type="Ensembl" id="ENSCCRT00015102772.1">
    <property type="protein sequence ID" value="ENSCCRP00015099547.1"/>
    <property type="gene ID" value="ENSCCRG00015040007.1"/>
</dbReference>
<evidence type="ECO:0000313" key="1">
    <source>
        <dbReference type="Ensembl" id="ENSCCRP00015099547.1"/>
    </source>
</evidence>
<evidence type="ECO:0000313" key="3">
    <source>
        <dbReference type="Proteomes" id="UP000694700"/>
    </source>
</evidence>
<organism evidence="1 3">
    <name type="scientific">Cyprinus carpio</name>
    <name type="common">Common carp</name>
    <dbReference type="NCBI Taxonomy" id="7962"/>
    <lineage>
        <taxon>Eukaryota</taxon>
        <taxon>Metazoa</taxon>
        <taxon>Chordata</taxon>
        <taxon>Craniata</taxon>
        <taxon>Vertebrata</taxon>
        <taxon>Euteleostomi</taxon>
        <taxon>Actinopterygii</taxon>
        <taxon>Neopterygii</taxon>
        <taxon>Teleostei</taxon>
        <taxon>Ostariophysi</taxon>
        <taxon>Cypriniformes</taxon>
        <taxon>Cyprinidae</taxon>
        <taxon>Cyprininae</taxon>
        <taxon>Cyprinus</taxon>
    </lineage>
</organism>
<protein>
    <submittedName>
        <fullName evidence="1">Uncharacterized protein</fullName>
    </submittedName>
</protein>
<accession>A0A8C2A3N0</accession>
<dbReference type="Gene3D" id="2.170.130.30">
    <property type="match status" value="1"/>
</dbReference>
<proteinExistence type="predicted"/>
<sequence>ILLTVNVTISGIFKWCFPNKTEQQGQIPIRVTVTNKFVNTKVSYPTAVTVGMPMFGVLNKLKDTNNSFNFTYSINESFCIYPESVNGLAGSTENHTYWELLSKKGNRITRLNVGRCRSLIL</sequence>